<dbReference type="EMBL" id="LQYI01000085">
    <property type="protein sequence ID" value="KYC65838.1"/>
    <property type="molecule type" value="Genomic_DNA"/>
</dbReference>
<dbReference type="Proteomes" id="UP000075304">
    <property type="component" value="Unassembled WGS sequence"/>
</dbReference>
<gene>
    <name evidence="2" type="ORF">B4099_3468</name>
</gene>
<evidence type="ECO:0000313" key="2">
    <source>
        <dbReference type="EMBL" id="KYC65838.1"/>
    </source>
</evidence>
<comment type="caution">
    <text evidence="2">The sequence shown here is derived from an EMBL/GenBank/DDBJ whole genome shotgun (WGS) entry which is preliminary data.</text>
</comment>
<dbReference type="AlphaFoldDB" id="A0A150K9L2"/>
<feature type="region of interest" description="Disordered" evidence="1">
    <location>
        <begin position="32"/>
        <end position="53"/>
    </location>
</feature>
<proteinExistence type="predicted"/>
<protein>
    <submittedName>
        <fullName evidence="2">Uncharacterized protein</fullName>
    </submittedName>
</protein>
<dbReference type="PATRIC" id="fig|1398.25.peg.209"/>
<organism evidence="2 3">
    <name type="scientific">Heyndrickxia coagulans</name>
    <name type="common">Weizmannia coagulans</name>
    <dbReference type="NCBI Taxonomy" id="1398"/>
    <lineage>
        <taxon>Bacteria</taxon>
        <taxon>Bacillati</taxon>
        <taxon>Bacillota</taxon>
        <taxon>Bacilli</taxon>
        <taxon>Bacillales</taxon>
        <taxon>Bacillaceae</taxon>
        <taxon>Heyndrickxia</taxon>
    </lineage>
</organism>
<sequence>MLMPQSVPSFFQMDAFAWDGCGNNGDENRPAHIFRTDGPKKSRKFLPASEKGV</sequence>
<name>A0A150K9L2_HEYCO</name>
<evidence type="ECO:0000313" key="3">
    <source>
        <dbReference type="Proteomes" id="UP000075304"/>
    </source>
</evidence>
<reference evidence="2 3" key="1">
    <citation type="submission" date="2016-01" db="EMBL/GenBank/DDBJ databases">
        <title>Genome Sequences of Twelve Sporeforming Bacillus Species Isolated from Foods.</title>
        <authorList>
            <person name="Berendsen E.M."/>
            <person name="Wells-Bennik M.H."/>
            <person name="Krawcyk A.O."/>
            <person name="De Jong A."/>
            <person name="Holsappel S."/>
            <person name="Eijlander R.T."/>
            <person name="Kuipers O.P."/>
        </authorList>
    </citation>
    <scope>NUCLEOTIDE SEQUENCE [LARGE SCALE GENOMIC DNA]</scope>
    <source>
        <strain evidence="2 3">B4099</strain>
    </source>
</reference>
<evidence type="ECO:0000256" key="1">
    <source>
        <dbReference type="SAM" id="MobiDB-lite"/>
    </source>
</evidence>
<accession>A0A150K9L2</accession>